<gene>
    <name evidence="7" type="ORF">Purlil1_1331</name>
</gene>
<comment type="cofactor">
    <cofactor evidence="1">
        <name>Zn(2+)</name>
        <dbReference type="ChEBI" id="CHEBI:29105"/>
    </cofactor>
</comment>
<dbReference type="SUPFAM" id="SSF56281">
    <property type="entry name" value="Metallo-hydrolase/oxidoreductase"/>
    <property type="match status" value="1"/>
</dbReference>
<dbReference type="InterPro" id="IPR036866">
    <property type="entry name" value="RibonucZ/Hydroxyglut_hydro"/>
</dbReference>
<reference evidence="7 8" key="1">
    <citation type="journal article" date="2024" name="Microbiol. Resour. Announc.">
        <title>Genome annotations for the ascomycete fungi Trichoderma harzianum, Trichoderma aggressivum, and Purpureocillium lilacinum.</title>
        <authorList>
            <person name="Beijen E.P.W."/>
            <person name="Ohm R.A."/>
        </authorList>
    </citation>
    <scope>NUCLEOTIDE SEQUENCE [LARGE SCALE GENOMIC DNA]</scope>
    <source>
        <strain evidence="7 8">CBS 150709</strain>
    </source>
</reference>
<dbReference type="InterPro" id="IPR011009">
    <property type="entry name" value="Kinase-like_dom_sf"/>
</dbReference>
<dbReference type="InterPro" id="IPR001279">
    <property type="entry name" value="Metallo-B-lactamas"/>
</dbReference>
<evidence type="ECO:0000259" key="6">
    <source>
        <dbReference type="SMART" id="SM00849"/>
    </source>
</evidence>
<keyword evidence="4" id="KW-0378">Hydrolase</keyword>
<evidence type="ECO:0000313" key="7">
    <source>
        <dbReference type="EMBL" id="KAK4094726.1"/>
    </source>
</evidence>
<evidence type="ECO:0000256" key="3">
    <source>
        <dbReference type="ARBA" id="ARBA00022723"/>
    </source>
</evidence>
<dbReference type="InterPro" id="IPR002575">
    <property type="entry name" value="Aminoglycoside_PTrfase"/>
</dbReference>
<comment type="caution">
    <text evidence="7">The sequence shown here is derived from an EMBL/GenBank/DDBJ whole genome shotgun (WGS) entry which is preliminary data.</text>
</comment>
<dbReference type="SUPFAM" id="SSF56112">
    <property type="entry name" value="Protein kinase-like (PK-like)"/>
    <property type="match status" value="1"/>
</dbReference>
<keyword evidence="5" id="KW-0862">Zinc</keyword>
<keyword evidence="8" id="KW-1185">Reference proteome</keyword>
<protein>
    <recommendedName>
        <fullName evidence="6">Metallo-beta-lactamase domain-containing protein</fullName>
    </recommendedName>
</protein>
<evidence type="ECO:0000256" key="1">
    <source>
        <dbReference type="ARBA" id="ARBA00001947"/>
    </source>
</evidence>
<evidence type="ECO:0000256" key="5">
    <source>
        <dbReference type="ARBA" id="ARBA00022833"/>
    </source>
</evidence>
<dbReference type="EMBL" id="JAWRVI010000003">
    <property type="protein sequence ID" value="KAK4094726.1"/>
    <property type="molecule type" value="Genomic_DNA"/>
</dbReference>
<dbReference type="InterPro" id="IPR051013">
    <property type="entry name" value="MBL_superfamily_lactonases"/>
</dbReference>
<evidence type="ECO:0000256" key="2">
    <source>
        <dbReference type="ARBA" id="ARBA00007749"/>
    </source>
</evidence>
<sequence>MEARQDSDNLAWDRSDELWEEAIKQVRSSTMCRKIESFVEAMFAKPATLLTPLIIGGFNVLYPMRIDGLPANVLIRLPCPNQAVFPEEKTLVEAATASCIRQCTRLPIPKHFSYGIDPAIGPFVIIQDLGSRRVMGQVLEAPRDDPNDTPVLRPDLSEGELMVHYAKMARCLIHLAQAEFPRIGSLVETSPGCFEVMQRPMTLNMNNMVQLSNIPKSIFPAKGTTYQTADEWYPVLAEMQIATLLFQHNDMISSEDDCRTKYVARQLFRRLAKEGRLSTFGFAEDDWSANRREAGGTLPAPNCAGAFRLWSDDFRPANIVVDEDDQVLGAIDWEFAYVGPTQFILDPPWWLLLDVPEMWDDGIDDWTSIYEKRLETWLSAMEETEKEADFGALTLSSYMRESWTTGRFWLNYAARKSWAFDTIYWKYLDQRFFGERRADISTDQLWKTRVQLLNKEERAAMEPLVKTKMDESKDRVLVQAVLFHDANDALGDMVCGGVGHNVRTLVRGSACSSPVFRAHFVFILRKTQKSIIPLETYTTVEVFAIPPNELRGIATTMPSSSLSPFPTRFGPSVAETGGTVHVHALSAGHLTIPEEQFVSPCAEGARKTVPSLCFLIQHTRPGTNKTTRIVFDLGLRRDVDRYAAPIQRHIQTRQPMTTDPDVVKSLRKGGLSADDIDYVIYSHVHWDHIGEPRDFVRSKFVVGSGSLDLLSGNSANLRGGHSFFEADLLDRSRTIELPSPDAESSSEHLGEDREVNLLGPWRAFGHLPWTIDLFRDGSLYIVHAPGHLRGHINLLARTESSDVDRKWVYLAGDACHDRRILRKEREIGEWRDAHGHMCCIHEDRTQTEATLSRIRSLKDEGVEVILAHDVEWERDEKNRQRFFGAS</sequence>
<accession>A0ABR0CFN3</accession>
<dbReference type="Gene3D" id="3.60.15.10">
    <property type="entry name" value="Ribonuclease Z/Hydroxyacylglutathione hydrolase-like"/>
    <property type="match status" value="1"/>
</dbReference>
<dbReference type="CDD" id="cd07730">
    <property type="entry name" value="metallo-hydrolase-like_MBL-fold"/>
    <property type="match status" value="1"/>
</dbReference>
<feature type="domain" description="Metallo-beta-lactamase" evidence="6">
    <location>
        <begin position="610"/>
        <end position="868"/>
    </location>
</feature>
<dbReference type="Proteomes" id="UP001287286">
    <property type="component" value="Unassembled WGS sequence"/>
</dbReference>
<proteinExistence type="inferred from homology"/>
<dbReference type="PANTHER" id="PTHR42978">
    <property type="entry name" value="QUORUM-QUENCHING LACTONASE YTNP-RELATED-RELATED"/>
    <property type="match status" value="1"/>
</dbReference>
<evidence type="ECO:0000313" key="8">
    <source>
        <dbReference type="Proteomes" id="UP001287286"/>
    </source>
</evidence>
<comment type="similarity">
    <text evidence="2">Belongs to the metallo-beta-lactamase superfamily.</text>
</comment>
<keyword evidence="3" id="KW-0479">Metal-binding</keyword>
<evidence type="ECO:0000256" key="4">
    <source>
        <dbReference type="ARBA" id="ARBA00022801"/>
    </source>
</evidence>
<dbReference type="Pfam" id="PF00753">
    <property type="entry name" value="Lactamase_B"/>
    <property type="match status" value="1"/>
</dbReference>
<dbReference type="PANTHER" id="PTHR42978:SF2">
    <property type="entry name" value="102 KBASES UNSTABLE REGION: FROM 1 TO 119443"/>
    <property type="match status" value="1"/>
</dbReference>
<dbReference type="SMART" id="SM00849">
    <property type="entry name" value="Lactamase_B"/>
    <property type="match status" value="1"/>
</dbReference>
<organism evidence="7 8">
    <name type="scientific">Purpureocillium lilacinum</name>
    <name type="common">Paecilomyces lilacinus</name>
    <dbReference type="NCBI Taxonomy" id="33203"/>
    <lineage>
        <taxon>Eukaryota</taxon>
        <taxon>Fungi</taxon>
        <taxon>Dikarya</taxon>
        <taxon>Ascomycota</taxon>
        <taxon>Pezizomycotina</taxon>
        <taxon>Sordariomycetes</taxon>
        <taxon>Hypocreomycetidae</taxon>
        <taxon>Hypocreales</taxon>
        <taxon>Ophiocordycipitaceae</taxon>
        <taxon>Purpureocillium</taxon>
    </lineage>
</organism>
<dbReference type="Pfam" id="PF01636">
    <property type="entry name" value="APH"/>
    <property type="match status" value="1"/>
</dbReference>
<name>A0ABR0CFN3_PURLI</name>